<feature type="transmembrane region" description="Helical" evidence="3">
    <location>
        <begin position="559"/>
        <end position="584"/>
    </location>
</feature>
<evidence type="ECO:0000313" key="7">
    <source>
        <dbReference type="Proteomes" id="UP000694845"/>
    </source>
</evidence>
<dbReference type="PROSITE" id="PS50853">
    <property type="entry name" value="FN3"/>
    <property type="match status" value="4"/>
</dbReference>
<keyword evidence="3" id="KW-0472">Membrane</keyword>
<feature type="region of interest" description="Disordered" evidence="2">
    <location>
        <begin position="595"/>
        <end position="676"/>
    </location>
</feature>
<evidence type="ECO:0000256" key="1">
    <source>
        <dbReference type="ARBA" id="ARBA00022737"/>
    </source>
</evidence>
<dbReference type="RefSeq" id="XP_022111807.1">
    <property type="nucleotide sequence ID" value="XM_022256115.1"/>
</dbReference>
<dbReference type="Pfam" id="PF00041">
    <property type="entry name" value="fn3"/>
    <property type="match status" value="2"/>
</dbReference>
<dbReference type="RefSeq" id="XP_022111808.1">
    <property type="nucleotide sequence ID" value="XM_022256116.1"/>
</dbReference>
<dbReference type="OMA" id="TVVWPQS"/>
<reference evidence="8 9" key="1">
    <citation type="submission" date="2025-04" db="UniProtKB">
        <authorList>
            <consortium name="RefSeq"/>
        </authorList>
    </citation>
    <scope>IDENTIFICATION</scope>
</reference>
<dbReference type="SUPFAM" id="SSF49265">
    <property type="entry name" value="Fibronectin type III"/>
    <property type="match status" value="3"/>
</dbReference>
<keyword evidence="1" id="KW-0677">Repeat</keyword>
<organism evidence="7 12">
    <name type="scientific">Acanthaster planci</name>
    <name type="common">Crown-of-thorns starfish</name>
    <dbReference type="NCBI Taxonomy" id="133434"/>
    <lineage>
        <taxon>Eukaryota</taxon>
        <taxon>Metazoa</taxon>
        <taxon>Echinodermata</taxon>
        <taxon>Eleutherozoa</taxon>
        <taxon>Asterozoa</taxon>
        <taxon>Asteroidea</taxon>
        <taxon>Valvatacea</taxon>
        <taxon>Valvatida</taxon>
        <taxon>Acanthasteridae</taxon>
        <taxon>Acanthaster</taxon>
    </lineage>
</organism>
<evidence type="ECO:0000313" key="9">
    <source>
        <dbReference type="RefSeq" id="XP_022111808.1"/>
    </source>
</evidence>
<keyword evidence="4" id="KW-0732">Signal</keyword>
<dbReference type="Gene3D" id="2.60.40.10">
    <property type="entry name" value="Immunoglobulins"/>
    <property type="match status" value="4"/>
</dbReference>
<evidence type="ECO:0000259" key="5">
    <source>
        <dbReference type="PROSITE" id="PS50825"/>
    </source>
</evidence>
<accession>A0A8B8A718</accession>
<feature type="domain" description="HYR" evidence="5">
    <location>
        <begin position="100"/>
        <end position="188"/>
    </location>
</feature>
<keyword evidence="3" id="KW-0812">Transmembrane</keyword>
<evidence type="ECO:0000256" key="2">
    <source>
        <dbReference type="SAM" id="MobiDB-lite"/>
    </source>
</evidence>
<evidence type="ECO:0000259" key="6">
    <source>
        <dbReference type="PROSITE" id="PS50853"/>
    </source>
</evidence>
<dbReference type="InterPro" id="IPR036116">
    <property type="entry name" value="FN3_sf"/>
</dbReference>
<dbReference type="OrthoDB" id="261433at2759"/>
<dbReference type="PANTHER" id="PTHR46708">
    <property type="entry name" value="TENASCIN"/>
    <property type="match status" value="1"/>
</dbReference>
<dbReference type="PANTHER" id="PTHR46708:SF2">
    <property type="entry name" value="FIBRONECTIN TYPE-III DOMAIN-CONTAINING PROTEIN"/>
    <property type="match status" value="1"/>
</dbReference>
<dbReference type="GeneID" id="110991030"/>
<feature type="domain" description="Fibronectin type-III" evidence="6">
    <location>
        <begin position="376"/>
        <end position="463"/>
    </location>
</feature>
<feature type="compositionally biased region" description="Polar residues" evidence="2">
    <location>
        <begin position="642"/>
        <end position="651"/>
    </location>
</feature>
<name>A0A8B8A718_ACAPL</name>
<feature type="domain" description="Fibronectin type-III" evidence="6">
    <location>
        <begin position="288"/>
        <end position="375"/>
    </location>
</feature>
<protein>
    <submittedName>
        <fullName evidence="8 9">Fibronectin-like</fullName>
    </submittedName>
</protein>
<feature type="signal peptide" evidence="4">
    <location>
        <begin position="1"/>
        <end position="26"/>
    </location>
</feature>
<dbReference type="InterPro" id="IPR003410">
    <property type="entry name" value="HYR_dom"/>
</dbReference>
<dbReference type="SMART" id="SM00060">
    <property type="entry name" value="FN3"/>
    <property type="match status" value="4"/>
</dbReference>
<keyword evidence="3" id="KW-1133">Transmembrane helix</keyword>
<dbReference type="InterPro" id="IPR050991">
    <property type="entry name" value="ECM_Regulatory_Proteins"/>
</dbReference>
<dbReference type="RefSeq" id="XP_022111811.1">
    <property type="nucleotide sequence ID" value="XM_022256119.1"/>
</dbReference>
<dbReference type="InterPro" id="IPR003961">
    <property type="entry name" value="FN3_dom"/>
</dbReference>
<dbReference type="InterPro" id="IPR013783">
    <property type="entry name" value="Ig-like_fold"/>
</dbReference>
<evidence type="ECO:0000256" key="4">
    <source>
        <dbReference type="SAM" id="SignalP"/>
    </source>
</evidence>
<keyword evidence="7" id="KW-1185">Reference proteome</keyword>
<feature type="compositionally biased region" description="Basic and acidic residues" evidence="2">
    <location>
        <begin position="609"/>
        <end position="622"/>
    </location>
</feature>
<evidence type="ECO:0000313" key="10">
    <source>
        <dbReference type="RefSeq" id="XP_022111809.1"/>
    </source>
</evidence>
<dbReference type="RefSeq" id="XP_022111810.1">
    <property type="nucleotide sequence ID" value="XM_022256118.1"/>
</dbReference>
<feature type="domain" description="Fibronectin type-III" evidence="6">
    <location>
        <begin position="464"/>
        <end position="553"/>
    </location>
</feature>
<feature type="chain" id="PRO_5044665800" evidence="4">
    <location>
        <begin position="27"/>
        <end position="676"/>
    </location>
</feature>
<dbReference type="KEGG" id="aplc:110991030"/>
<gene>
    <name evidence="8 9 10 11 12" type="primary">LOC110991030</name>
</gene>
<evidence type="ECO:0000313" key="12">
    <source>
        <dbReference type="RefSeq" id="XP_022111811.1"/>
    </source>
</evidence>
<dbReference type="RefSeq" id="XP_022111809.1">
    <property type="nucleotide sequence ID" value="XM_022256117.1"/>
</dbReference>
<dbReference type="Pfam" id="PF02494">
    <property type="entry name" value="HYR"/>
    <property type="match status" value="2"/>
</dbReference>
<feature type="domain" description="Fibronectin type-III" evidence="6">
    <location>
        <begin position="190"/>
        <end position="287"/>
    </location>
</feature>
<evidence type="ECO:0000313" key="8">
    <source>
        <dbReference type="RefSeq" id="XP_022111807.1"/>
    </source>
</evidence>
<dbReference type="PROSITE" id="PS50825">
    <property type="entry name" value="HYR"/>
    <property type="match status" value="1"/>
</dbReference>
<evidence type="ECO:0000256" key="3">
    <source>
        <dbReference type="SAM" id="Phobius"/>
    </source>
</evidence>
<dbReference type="Proteomes" id="UP000694845">
    <property type="component" value="Unplaced"/>
</dbReference>
<dbReference type="CDD" id="cd00063">
    <property type="entry name" value="FN3"/>
    <property type="match status" value="2"/>
</dbReference>
<sequence length="676" mass="73317">MADGTSIGACFHLLVAMSFLVESVTGQNVVCPSDWTGNTDNNKDTGVVTWSIPRQPSEVMNTACTPQSGSEFPIGITVVTCSAQTTAGDRVTCTFRVTVSDNQNPTITKCPEAVRKTIPDFDPMNPVFSVPVSWDQPATDDNSNKPLRTSFTHVPGTKFDLGITTVRYTTRDSAGNEASCSFNIRAVVQPPVNHTLFRSVTSERFTVVWPQSENAAIADYSLLVWANGTPRPDSSQRVPVTLSSDQMKYTYVEQAVTSLEPGTLYNVEVSSESGAVVSSTQQWTRPTVPAGLTSTTLSPTSAELTWTAPSSGNVEQYRVTVGVREPVYVPREMSRVILESLRPGESLLTRVSAVVGSGKMRQEADSSVTVSTGPLNASQLVAYNYTESTIALVWATSPPSSNEEPYMLLINPADAEKSYLTVSDTGNIASAEFKGLKPNTDYMIRLISNSGLSVGTSQKTRPGRVSNIRPTVVTNDSITLVWDAPTEDEVTSYMVTVSPAGTAEDPNTMLDTSRIFVNLEYATEYFFSVVSVHDGIESVPQTLMVTPGVTQAVTEPLNMVAIVVGVVLGTFVLILAIIFCCTFWKYRRLQGSEKLSSARTGRTNAALETDDHTYKSERRVTDTDSGEIYELPNDPSKASGPKQFSNPSTEYENAVIRPITGKTPPPVQNKPKFGRR</sequence>
<evidence type="ECO:0000313" key="11">
    <source>
        <dbReference type="RefSeq" id="XP_022111810.1"/>
    </source>
</evidence>
<dbReference type="AlphaFoldDB" id="A0A8B8A718"/>
<proteinExistence type="predicted"/>